<dbReference type="RefSeq" id="WP_257912378.1">
    <property type="nucleotide sequence ID" value="NZ_JANPWE010000002.1"/>
</dbReference>
<comment type="similarity">
    <text evidence="2">Belongs to the CPA3 antiporters (TC 2.A.63) subunit A family.</text>
</comment>
<sequence>MGLFLLMIPLITVLLALVIKNRRLLHGLSLFTSALLFMVAIGLTKKILLWGQINEPAWNGFFYVDALSIIVLDIVIILGFLVSIYSVGYLEEDVRQGKIDEKRIRLYYILLYAFIFTMILSLTVKNIGIMWVAIEATTLASVFLVGFYNTKKALEAAWKYVIICSVGISLAFLGIIFLHLSSLGVLGKEQFLDWTALFAQAEALKSPLLRLSFLFILVGFGTKAGLAPMHTWLPGAHSQAPSPISALLSGVLLNSAMYGIMRSVAIVNKNLAGSTFTGNLLIAAGLLSIGIAAVVIISQKEYKNLLAYSSIEHMGIIAFSLGLFTPASIFGALLHMINHSLTKSMLFFATGNILHTYHTGRISKIKGILKRMPVSGTAFLLGLFAIAGTPPFSIFASEVNVIAAVFLNGRFIIGAIFAFLLAVIFAGIVFNMLPMFYGESADEEIPVQKNNLLGTGAILLLLILILITGFYLPNDLKELIYSAQRIMMGE</sequence>
<gene>
    <name evidence="12" type="ORF">NVS47_04625</name>
</gene>
<evidence type="ECO:0000259" key="10">
    <source>
        <dbReference type="Pfam" id="PF00361"/>
    </source>
</evidence>
<dbReference type="InterPro" id="IPR052175">
    <property type="entry name" value="ComplexI-like_HydComp"/>
</dbReference>
<evidence type="ECO:0000259" key="11">
    <source>
        <dbReference type="Pfam" id="PF00662"/>
    </source>
</evidence>
<evidence type="ECO:0000256" key="2">
    <source>
        <dbReference type="ARBA" id="ARBA00008483"/>
    </source>
</evidence>
<feature type="transmembrane region" description="Helical" evidence="9">
    <location>
        <begin position="246"/>
        <end position="267"/>
    </location>
</feature>
<dbReference type="Pfam" id="PF00361">
    <property type="entry name" value="Proton_antipo_M"/>
    <property type="match status" value="1"/>
</dbReference>
<comment type="subcellular location">
    <subcellularLocation>
        <location evidence="1">Cell membrane</location>
        <topology evidence="1">Multi-pass membrane protein</topology>
    </subcellularLocation>
    <subcellularLocation>
        <location evidence="8">Membrane</location>
        <topology evidence="8">Multi-pass membrane protein</topology>
    </subcellularLocation>
</comment>
<feature type="transmembrane region" description="Helical" evidence="9">
    <location>
        <begin position="26"/>
        <end position="48"/>
    </location>
</feature>
<dbReference type="InterPro" id="IPR001750">
    <property type="entry name" value="ND/Mrp_TM"/>
</dbReference>
<evidence type="ECO:0000256" key="1">
    <source>
        <dbReference type="ARBA" id="ARBA00004651"/>
    </source>
</evidence>
<evidence type="ECO:0000256" key="6">
    <source>
        <dbReference type="ARBA" id="ARBA00023002"/>
    </source>
</evidence>
<dbReference type="Pfam" id="PF00662">
    <property type="entry name" value="Proton_antipo_N"/>
    <property type="match status" value="1"/>
</dbReference>
<feature type="transmembrane region" description="Helical" evidence="9">
    <location>
        <begin position="451"/>
        <end position="472"/>
    </location>
</feature>
<feature type="transmembrane region" description="Helical" evidence="9">
    <location>
        <begin position="401"/>
        <end position="430"/>
    </location>
</feature>
<reference evidence="12 13" key="1">
    <citation type="submission" date="2022-08" db="EMBL/GenBank/DDBJ databases">
        <title>Proteogenomics of the novel Dehalobacterium formicoaceticum strain EZ94 highlights a key role of methyltransferases during anaerobic dichloromethane degradation.</title>
        <authorList>
            <person name="Wasmund K."/>
        </authorList>
    </citation>
    <scope>NUCLEOTIDE SEQUENCE [LARGE SCALE GENOMIC DNA]</scope>
    <source>
        <strain evidence="12 13">EZ94</strain>
    </source>
</reference>
<comment type="caution">
    <text evidence="12">The sequence shown here is derived from an EMBL/GenBank/DDBJ whole genome shotgun (WGS) entry which is preliminary data.</text>
</comment>
<feature type="transmembrane region" description="Helical" evidence="9">
    <location>
        <begin position="105"/>
        <end position="122"/>
    </location>
</feature>
<evidence type="ECO:0000256" key="5">
    <source>
        <dbReference type="ARBA" id="ARBA00022989"/>
    </source>
</evidence>
<feature type="transmembrane region" description="Helical" evidence="9">
    <location>
        <begin position="374"/>
        <end position="395"/>
    </location>
</feature>
<evidence type="ECO:0000256" key="3">
    <source>
        <dbReference type="ARBA" id="ARBA00022475"/>
    </source>
</evidence>
<feature type="transmembrane region" description="Helical" evidence="9">
    <location>
        <begin position="160"/>
        <end position="187"/>
    </location>
</feature>
<feature type="domain" description="NADH:quinone oxidoreductase/Mrp antiporter transmembrane" evidence="10">
    <location>
        <begin position="128"/>
        <end position="417"/>
    </location>
</feature>
<dbReference type="InterPro" id="IPR001516">
    <property type="entry name" value="Proton_antipo_N"/>
</dbReference>
<keyword evidence="5 9" id="KW-1133">Transmembrane helix</keyword>
<feature type="transmembrane region" description="Helical" evidence="9">
    <location>
        <begin position="60"/>
        <end position="85"/>
    </location>
</feature>
<feature type="transmembrane region" description="Helical" evidence="9">
    <location>
        <begin position="317"/>
        <end position="337"/>
    </location>
</feature>
<keyword evidence="7 9" id="KW-0472">Membrane</keyword>
<keyword evidence="6" id="KW-0560">Oxidoreductase</keyword>
<evidence type="ECO:0000256" key="8">
    <source>
        <dbReference type="RuleBase" id="RU000320"/>
    </source>
</evidence>
<feature type="domain" description="NADH-Ubiquinone oxidoreductase (complex I) chain 5 N-terminal" evidence="11">
    <location>
        <begin position="62"/>
        <end position="95"/>
    </location>
</feature>
<dbReference type="EMBL" id="JANPWE010000002">
    <property type="protein sequence ID" value="MCR6544806.1"/>
    <property type="molecule type" value="Genomic_DNA"/>
</dbReference>
<evidence type="ECO:0000256" key="7">
    <source>
        <dbReference type="ARBA" id="ARBA00023136"/>
    </source>
</evidence>
<dbReference type="PRINTS" id="PR01437">
    <property type="entry name" value="NUOXDRDTASE4"/>
</dbReference>
<dbReference type="InterPro" id="IPR003918">
    <property type="entry name" value="NADH_UbQ_OxRdtase"/>
</dbReference>
<keyword evidence="3" id="KW-1003">Cell membrane</keyword>
<keyword evidence="4 8" id="KW-0812">Transmembrane</keyword>
<organism evidence="12 13">
    <name type="scientific">Dehalobacterium formicoaceticum</name>
    <dbReference type="NCBI Taxonomy" id="51515"/>
    <lineage>
        <taxon>Bacteria</taxon>
        <taxon>Bacillati</taxon>
        <taxon>Bacillota</taxon>
        <taxon>Clostridia</taxon>
        <taxon>Eubacteriales</taxon>
        <taxon>Peptococcaceae</taxon>
        <taxon>Dehalobacterium</taxon>
    </lineage>
</organism>
<evidence type="ECO:0000256" key="4">
    <source>
        <dbReference type="ARBA" id="ARBA00022692"/>
    </source>
</evidence>
<evidence type="ECO:0000313" key="12">
    <source>
        <dbReference type="EMBL" id="MCR6544806.1"/>
    </source>
</evidence>
<feature type="transmembrane region" description="Helical" evidence="9">
    <location>
        <begin position="279"/>
        <end position="297"/>
    </location>
</feature>
<evidence type="ECO:0000313" key="13">
    <source>
        <dbReference type="Proteomes" id="UP001524944"/>
    </source>
</evidence>
<feature type="transmembrane region" description="Helical" evidence="9">
    <location>
        <begin position="129"/>
        <end position="148"/>
    </location>
</feature>
<evidence type="ECO:0000256" key="9">
    <source>
        <dbReference type="SAM" id="Phobius"/>
    </source>
</evidence>
<proteinExistence type="inferred from homology"/>
<dbReference type="PANTHER" id="PTHR42682:SF5">
    <property type="entry name" value="HYDROGENASE-4 COMPONENT F"/>
    <property type="match status" value="1"/>
</dbReference>
<protein>
    <submittedName>
        <fullName evidence="12">Hydrogenase 4 subunit F</fullName>
    </submittedName>
</protein>
<accession>A0ABT1Y1R5</accession>
<dbReference type="PANTHER" id="PTHR42682">
    <property type="entry name" value="HYDROGENASE-4 COMPONENT F"/>
    <property type="match status" value="1"/>
</dbReference>
<dbReference type="Proteomes" id="UP001524944">
    <property type="component" value="Unassembled WGS sequence"/>
</dbReference>
<keyword evidence="13" id="KW-1185">Reference proteome</keyword>
<name>A0ABT1Y1R5_9FIRM</name>